<dbReference type="Proteomes" id="UP000831327">
    <property type="component" value="Chromosome"/>
</dbReference>
<dbReference type="Pfam" id="PF02620">
    <property type="entry name" value="YceD"/>
    <property type="match status" value="1"/>
</dbReference>
<evidence type="ECO:0000313" key="3">
    <source>
        <dbReference type="Proteomes" id="UP000831327"/>
    </source>
</evidence>
<evidence type="ECO:0008006" key="4">
    <source>
        <dbReference type="Google" id="ProtNLM"/>
    </source>
</evidence>
<evidence type="ECO:0000313" key="2">
    <source>
        <dbReference type="EMBL" id="BDG72020.1"/>
    </source>
</evidence>
<dbReference type="EMBL" id="AP025637">
    <property type="protein sequence ID" value="BDG72020.1"/>
    <property type="molecule type" value="Genomic_DNA"/>
</dbReference>
<gene>
    <name evidence="2" type="ORF">Rmf_19490</name>
</gene>
<reference evidence="2 3" key="1">
    <citation type="journal article" date="2016" name="Microbes Environ.">
        <title>Phylogenetically diverse aerobic anoxygenic phototrophic bacteria isolated from epilithic biofilms in Tama river, Japan.</title>
        <authorList>
            <person name="Hirose S."/>
            <person name="Matsuura K."/>
            <person name="Haruta S."/>
        </authorList>
    </citation>
    <scope>NUCLEOTIDE SEQUENCE [LARGE SCALE GENOMIC DNA]</scope>
    <source>
        <strain evidence="2 3">S08</strain>
    </source>
</reference>
<organism evidence="2 3">
    <name type="scientific">Roseomonas fluvialis</name>
    <dbReference type="NCBI Taxonomy" id="1750527"/>
    <lineage>
        <taxon>Bacteria</taxon>
        <taxon>Pseudomonadati</taxon>
        <taxon>Pseudomonadota</taxon>
        <taxon>Alphaproteobacteria</taxon>
        <taxon>Acetobacterales</taxon>
        <taxon>Roseomonadaceae</taxon>
        <taxon>Roseomonas</taxon>
    </lineage>
</organism>
<evidence type="ECO:0000256" key="1">
    <source>
        <dbReference type="SAM" id="MobiDB-lite"/>
    </source>
</evidence>
<dbReference type="InterPro" id="IPR003772">
    <property type="entry name" value="YceD"/>
</dbReference>
<proteinExistence type="predicted"/>
<feature type="compositionally biased region" description="Acidic residues" evidence="1">
    <location>
        <begin position="98"/>
        <end position="113"/>
    </location>
</feature>
<sequence>MAPEFSRPVSLARLPEAGREEHLRASPAECAALAKRFAIPAVEWLEATLLLRPEPGGGVMVTGMLRADVVQSCVVSLEPVAQRVEDAVALRLLPPGEDPSDDPEGPDEIPIEGDTADLGEAMAEQLALALDPYPRAPGAELPAEITGDGTGGAFGALAALRRPGGTQG</sequence>
<name>A0ABN6P3Z1_9PROT</name>
<accession>A0ABN6P3Z1</accession>
<dbReference type="RefSeq" id="WP_244459238.1">
    <property type="nucleotide sequence ID" value="NZ_AP025637.1"/>
</dbReference>
<feature type="region of interest" description="Disordered" evidence="1">
    <location>
        <begin position="93"/>
        <end position="113"/>
    </location>
</feature>
<protein>
    <recommendedName>
        <fullName evidence="4">DUF177 domain-containing protein</fullName>
    </recommendedName>
</protein>
<keyword evidence="3" id="KW-1185">Reference proteome</keyword>